<name>A0ABT5LT35_9GAMM</name>
<dbReference type="RefSeq" id="WP_273576142.1">
    <property type="nucleotide sequence ID" value="NZ_JAQRFN010000014.1"/>
</dbReference>
<keyword evidence="2" id="KW-1185">Reference proteome</keyword>
<gene>
    <name evidence="1" type="ORF">PSI14_12160</name>
</gene>
<accession>A0ABT5LT35</accession>
<comment type="caution">
    <text evidence="1">The sequence shown here is derived from an EMBL/GenBank/DDBJ whole genome shotgun (WGS) entry which is preliminary data.</text>
</comment>
<reference evidence="1 2" key="1">
    <citation type="submission" date="2023-02" db="EMBL/GenBank/DDBJ databases">
        <title>Entomopathogenic bacteria.</title>
        <authorList>
            <person name="Machado R.A."/>
        </authorList>
    </citation>
    <scope>NUCLEOTIDE SEQUENCE [LARGE SCALE GENOMIC DNA]</scope>
    <source>
        <strain evidence="1 2">XENO-2</strain>
    </source>
</reference>
<evidence type="ECO:0008006" key="3">
    <source>
        <dbReference type="Google" id="ProtNLM"/>
    </source>
</evidence>
<sequence length="533" mass="59323">MVTQDKYVKISYSIHDNANLIIGQEIQLTVTVKTKKNIGISSIKFSTGTNIKADSTNSVHFTPSPDHTDTYTAALHLTVSNTMLETDPIIFDIELDKIPDTTKKTFTCKANHINLDSMALKLSNPYLDLPAQGVTNTPPSGNVYSIVATTIKDINKKNLPNVPIFITLSKHSDIDNLSIYFSNTDPYSRIYPQMFGDSMKGFFINSDDQGNIVFYIYPTSSLSEVIEFLSVIPGIDDGSIYATQKLYTVNSHPPSFFNALPYPIIWGNDTGNISSSAGMRVFGISVEYENARKNDTILFFVDHVYSKHSVSITDPKTQIGEYNDVTQLPYQIFKLNKPSEFSYVVISPKGDMRASLALPVTYTGGTPYEPDLHVKRDYARCIVHTSLGVRDYNIIPNNNAINYAAIMKYVHGDGTGLYIEILSDQDLSGRVPAISEGTQITLNLYINSQNKNQIINYPKNPIIKQKDGILSAIINIPYKDLVNIIPYTDSGAGGYVYLDYNFITDGYKTVYGKVWNSSIVTIPSDKDTNSYNN</sequence>
<evidence type="ECO:0000313" key="1">
    <source>
        <dbReference type="EMBL" id="MDC9597585.1"/>
    </source>
</evidence>
<evidence type="ECO:0000313" key="2">
    <source>
        <dbReference type="Proteomes" id="UP001220225"/>
    </source>
</evidence>
<dbReference type="Proteomes" id="UP001220225">
    <property type="component" value="Unassembled WGS sequence"/>
</dbReference>
<proteinExistence type="predicted"/>
<dbReference type="EMBL" id="JAQRFN010000014">
    <property type="protein sequence ID" value="MDC9597585.1"/>
    <property type="molecule type" value="Genomic_DNA"/>
</dbReference>
<protein>
    <recommendedName>
        <fullName evidence="3">Calx-beta domain-containing protein</fullName>
    </recommendedName>
</protein>
<organism evidence="1 2">
    <name type="scientific">Xenorhabdus anantnagensis</name>
    <dbReference type="NCBI Taxonomy" id="3025875"/>
    <lineage>
        <taxon>Bacteria</taxon>
        <taxon>Pseudomonadati</taxon>
        <taxon>Pseudomonadota</taxon>
        <taxon>Gammaproteobacteria</taxon>
        <taxon>Enterobacterales</taxon>
        <taxon>Morganellaceae</taxon>
        <taxon>Xenorhabdus</taxon>
    </lineage>
</organism>